<evidence type="ECO:0000313" key="9">
    <source>
        <dbReference type="EMBL" id="KQK12400.1"/>
    </source>
</evidence>
<dbReference type="PANTHER" id="PTHR33479:SF6">
    <property type="entry name" value="BOWMAN-BIRK SERINE PROTEASE INHIBITOR FAMILY PROTEIN, EXPRESSED"/>
    <property type="match status" value="1"/>
</dbReference>
<name>I1GLG9_BRADI</name>
<evidence type="ECO:0000256" key="6">
    <source>
        <dbReference type="SAM" id="MobiDB-lite"/>
    </source>
</evidence>
<dbReference type="RefSeq" id="XP_003563517.1">
    <property type="nucleotide sequence ID" value="XM_003563469.4"/>
</dbReference>
<evidence type="ECO:0000256" key="5">
    <source>
        <dbReference type="RuleBase" id="RU003856"/>
    </source>
</evidence>
<protein>
    <recommendedName>
        <fullName evidence="8">Bowman-Birk serine protease inhibitors family domain-containing protein</fullName>
    </recommendedName>
</protein>
<gene>
    <name evidence="10" type="primary">LOC100821479</name>
    <name evidence="9" type="ORF">BRADI_1g03510v3</name>
</gene>
<reference evidence="10" key="3">
    <citation type="submission" date="2018-08" db="UniProtKB">
        <authorList>
            <consortium name="EnsemblPlants"/>
        </authorList>
    </citation>
    <scope>IDENTIFICATION</scope>
    <source>
        <strain evidence="10">cv. Bd21</strain>
    </source>
</reference>
<dbReference type="PANTHER" id="PTHR33479">
    <property type="entry name" value="BOWMAN-BIRK TYPE BRAN TRYPSIN INHIBITOR"/>
    <property type="match status" value="1"/>
</dbReference>
<evidence type="ECO:0000313" key="10">
    <source>
        <dbReference type="EnsemblPlants" id="KQK12400"/>
    </source>
</evidence>
<dbReference type="Gramene" id="KQK12400">
    <property type="protein sequence ID" value="KQK12400"/>
    <property type="gene ID" value="BRADI_1g03510v3"/>
</dbReference>
<evidence type="ECO:0000256" key="2">
    <source>
        <dbReference type="ARBA" id="ARBA00022690"/>
    </source>
</evidence>
<comment type="similarity">
    <text evidence="1 5">Belongs to the Bowman-Birk serine protease inhibitor family.</text>
</comment>
<dbReference type="SUPFAM" id="SSF57247">
    <property type="entry name" value="Bowman-Birk inhibitor, BBI"/>
    <property type="match status" value="1"/>
</dbReference>
<dbReference type="GO" id="GO:0005576">
    <property type="term" value="C:extracellular region"/>
    <property type="evidence" value="ECO:0007669"/>
    <property type="project" value="InterPro"/>
</dbReference>
<evidence type="ECO:0000259" key="8">
    <source>
        <dbReference type="SMART" id="SM00269"/>
    </source>
</evidence>
<feature type="compositionally biased region" description="Basic residues" evidence="6">
    <location>
        <begin position="31"/>
        <end position="42"/>
    </location>
</feature>
<feature type="signal peptide" evidence="7">
    <location>
        <begin position="1"/>
        <end position="28"/>
    </location>
</feature>
<dbReference type="OMA" id="AGCHPAC"/>
<dbReference type="InterPro" id="IPR000877">
    <property type="entry name" value="Prot_inh_BBI"/>
</dbReference>
<sequence length="135" mass="14209">MGRRRSPAPLLAVTFAVLLAALPHLAESSSRHHHAHGHHSRVQIRGYGEGGEGEEGGGMAKAKAKAWPCCDSCGGCTKSIPPRCQCMDAAPGGCHPACESCVKSSLSVHPPVYHCMDRIANFCQRRCSPAAATAH</sequence>
<dbReference type="EnsemblPlants" id="KQK12400">
    <property type="protein sequence ID" value="KQK12400"/>
    <property type="gene ID" value="BRADI_1g03510v3"/>
</dbReference>
<feature type="domain" description="Bowman-Birk serine protease inhibitors family" evidence="8">
    <location>
        <begin position="69"/>
        <end position="127"/>
    </location>
</feature>
<evidence type="ECO:0000256" key="3">
    <source>
        <dbReference type="ARBA" id="ARBA00022900"/>
    </source>
</evidence>
<organism evidence="10">
    <name type="scientific">Brachypodium distachyon</name>
    <name type="common">Purple false brome</name>
    <name type="synonym">Trachynia distachya</name>
    <dbReference type="NCBI Taxonomy" id="15368"/>
    <lineage>
        <taxon>Eukaryota</taxon>
        <taxon>Viridiplantae</taxon>
        <taxon>Streptophyta</taxon>
        <taxon>Embryophyta</taxon>
        <taxon>Tracheophyta</taxon>
        <taxon>Spermatophyta</taxon>
        <taxon>Magnoliopsida</taxon>
        <taxon>Liliopsida</taxon>
        <taxon>Poales</taxon>
        <taxon>Poaceae</taxon>
        <taxon>BOP clade</taxon>
        <taxon>Pooideae</taxon>
        <taxon>Stipodae</taxon>
        <taxon>Brachypodieae</taxon>
        <taxon>Brachypodium</taxon>
    </lineage>
</organism>
<feature type="region of interest" description="Disordered" evidence="6">
    <location>
        <begin position="29"/>
        <end position="53"/>
    </location>
</feature>
<keyword evidence="11" id="KW-1185">Reference proteome</keyword>
<dbReference type="KEGG" id="bdi:100821479"/>
<dbReference type="EMBL" id="CM000880">
    <property type="protein sequence ID" value="KQK12400.1"/>
    <property type="molecule type" value="Genomic_DNA"/>
</dbReference>
<reference evidence="9" key="2">
    <citation type="submission" date="2017-06" db="EMBL/GenBank/DDBJ databases">
        <title>WGS assembly of Brachypodium distachyon.</title>
        <authorList>
            <consortium name="The International Brachypodium Initiative"/>
            <person name="Lucas S."/>
            <person name="Harmon-Smith M."/>
            <person name="Lail K."/>
            <person name="Tice H."/>
            <person name="Grimwood J."/>
            <person name="Bruce D."/>
            <person name="Barry K."/>
            <person name="Shu S."/>
            <person name="Lindquist E."/>
            <person name="Wang M."/>
            <person name="Pitluck S."/>
            <person name="Vogel J.P."/>
            <person name="Garvin D.F."/>
            <person name="Mockler T.C."/>
            <person name="Schmutz J."/>
            <person name="Rokhsar D."/>
            <person name="Bevan M.W."/>
        </authorList>
    </citation>
    <scope>NUCLEOTIDE SEQUENCE</scope>
    <source>
        <strain evidence="9">Bd21</strain>
    </source>
</reference>
<feature type="chain" id="PRO_5014093939" description="Bowman-Birk serine protease inhibitors family domain-containing protein" evidence="7">
    <location>
        <begin position="29"/>
        <end position="135"/>
    </location>
</feature>
<dbReference type="HOGENOM" id="CLU_117848_0_0_1"/>
<proteinExistence type="inferred from homology"/>
<dbReference type="GO" id="GO:0004867">
    <property type="term" value="F:serine-type endopeptidase inhibitor activity"/>
    <property type="evidence" value="ECO:0007669"/>
    <property type="project" value="UniProtKB-KW"/>
</dbReference>
<evidence type="ECO:0000256" key="1">
    <source>
        <dbReference type="ARBA" id="ARBA00008506"/>
    </source>
</evidence>
<dbReference type="Gene3D" id="2.10.69.10">
    <property type="entry name" value="Cysteine Protease (Bromelain) Inhibitor, subunit H"/>
    <property type="match status" value="1"/>
</dbReference>
<keyword evidence="4" id="KW-1015">Disulfide bond</keyword>
<keyword evidence="7" id="KW-0732">Signal</keyword>
<keyword evidence="2 5" id="KW-0646">Protease inhibitor</keyword>
<dbReference type="OrthoDB" id="1928998at2759"/>
<dbReference type="InterPro" id="IPR035995">
    <property type="entry name" value="Bowman-Birk_prot_inh"/>
</dbReference>
<dbReference type="AlphaFoldDB" id="I1GLG9"/>
<evidence type="ECO:0000313" key="11">
    <source>
        <dbReference type="Proteomes" id="UP000008810"/>
    </source>
</evidence>
<reference evidence="9 10" key="1">
    <citation type="journal article" date="2010" name="Nature">
        <title>Genome sequencing and analysis of the model grass Brachypodium distachyon.</title>
        <authorList>
            <consortium name="International Brachypodium Initiative"/>
        </authorList>
    </citation>
    <scope>NUCLEOTIDE SEQUENCE [LARGE SCALE GENOMIC DNA]</scope>
    <source>
        <strain evidence="9">Bd21</strain>
        <strain evidence="10">cv. Bd21</strain>
    </source>
</reference>
<keyword evidence="3 5" id="KW-0722">Serine protease inhibitor</keyword>
<dbReference type="Proteomes" id="UP000008810">
    <property type="component" value="Chromosome 1"/>
</dbReference>
<dbReference type="eggNOG" id="ENOG502S9AY">
    <property type="taxonomic scope" value="Eukaryota"/>
</dbReference>
<dbReference type="GeneID" id="100821479"/>
<dbReference type="Pfam" id="PF00228">
    <property type="entry name" value="Bowman-Birk_leg"/>
    <property type="match status" value="1"/>
</dbReference>
<dbReference type="MEROPS" id="I12.001"/>
<evidence type="ECO:0000256" key="4">
    <source>
        <dbReference type="ARBA" id="ARBA00023157"/>
    </source>
</evidence>
<evidence type="ECO:0000256" key="7">
    <source>
        <dbReference type="SAM" id="SignalP"/>
    </source>
</evidence>
<accession>I1GLG9</accession>
<dbReference type="CDD" id="cd00023">
    <property type="entry name" value="BBI"/>
    <property type="match status" value="1"/>
</dbReference>
<dbReference type="SMART" id="SM00269">
    <property type="entry name" value="BowB"/>
    <property type="match status" value="1"/>
</dbReference>